<keyword evidence="4" id="KW-0547">Nucleotide-binding</keyword>
<dbReference type="InterPro" id="IPR014015">
    <property type="entry name" value="Helicase_SF3_DNA-vir"/>
</dbReference>
<organism evidence="8">
    <name type="scientific">Mops bat parvovirus</name>
    <dbReference type="NCBI Taxonomy" id="3141925"/>
    <lineage>
        <taxon>Viruses</taxon>
        <taxon>Monodnaviria</taxon>
        <taxon>Shotokuvirae</taxon>
        <taxon>Cossaviricota</taxon>
        <taxon>Quintoviricetes</taxon>
        <taxon>Piccovirales</taxon>
        <taxon>Parvoviridae</taxon>
    </lineage>
</organism>
<comment type="subcellular location">
    <subcellularLocation>
        <location evidence="1">Host nucleus</location>
    </subcellularLocation>
</comment>
<dbReference type="GO" id="GO:0019079">
    <property type="term" value="P:viral genome replication"/>
    <property type="evidence" value="ECO:0007669"/>
    <property type="project" value="InterPro"/>
</dbReference>
<dbReference type="GO" id="GO:0006260">
    <property type="term" value="P:DNA replication"/>
    <property type="evidence" value="ECO:0007669"/>
    <property type="project" value="UniProtKB-KW"/>
</dbReference>
<evidence type="ECO:0000256" key="6">
    <source>
        <dbReference type="SAM" id="MobiDB-lite"/>
    </source>
</evidence>
<feature type="domain" description="SF3 helicase" evidence="7">
    <location>
        <begin position="361"/>
        <end position="505"/>
    </location>
</feature>
<evidence type="ECO:0000256" key="1">
    <source>
        <dbReference type="ARBA" id="ARBA00004147"/>
    </source>
</evidence>
<reference evidence="8" key="2">
    <citation type="submission" date="2024-02" db="EMBL/GenBank/DDBJ databases">
        <authorList>
            <person name="Hu B."/>
        </authorList>
    </citation>
    <scope>NUCLEOTIDE SEQUENCE</scope>
    <source>
        <strain evidence="8">18A/Kenya/BAT1216/2015</strain>
    </source>
</reference>
<evidence type="ECO:0000256" key="4">
    <source>
        <dbReference type="ARBA" id="ARBA00022741"/>
    </source>
</evidence>
<dbReference type="Gene3D" id="3.40.50.300">
    <property type="entry name" value="P-loop containing nucleotide triphosphate hydrolases"/>
    <property type="match status" value="1"/>
</dbReference>
<keyword evidence="2" id="KW-1048">Host nucleus</keyword>
<keyword evidence="3" id="KW-0235">DNA replication</keyword>
<protein>
    <submittedName>
        <fullName evidence="8">NS1 protein</fullName>
    </submittedName>
</protein>
<dbReference type="InterPro" id="IPR027417">
    <property type="entry name" value="P-loop_NTPase"/>
</dbReference>
<accession>A0AAU7E1A2</accession>
<evidence type="ECO:0000313" key="8">
    <source>
        <dbReference type="EMBL" id="XBH23624.1"/>
    </source>
</evidence>
<proteinExistence type="predicted"/>
<feature type="region of interest" description="Disordered" evidence="6">
    <location>
        <begin position="587"/>
        <end position="663"/>
    </location>
</feature>
<feature type="compositionally biased region" description="Basic and acidic residues" evidence="6">
    <location>
        <begin position="587"/>
        <end position="597"/>
    </location>
</feature>
<dbReference type="EMBL" id="PP711824">
    <property type="protein sequence ID" value="XBH23624.1"/>
    <property type="molecule type" value="Genomic_DNA"/>
</dbReference>
<dbReference type="PROSITE" id="PS51206">
    <property type="entry name" value="SF3_HELICASE_1"/>
    <property type="match status" value="1"/>
</dbReference>
<sequence length="738" mass="85137">MSCSKHVGSNKGNKVLFCTETITSECGEGAIDKAIAINTQNEMERKSESIQGAGNLQFPIFHEKRDTVNCLREIEQSFRSGKNFTGDYRGGVNGIFRAKANLCDPLRFLILDDEWQIRSLVTDCVDELPSLTENDYASTLGYYQTYNSLGIVIRTLPCETIYTIDIIEKLCSIEDPFILICECSKEGVWHWHMIWFTSRRCDNAKRTLLTLLAPLNISISTQQTKSFKHLLKYILKEPRVIYTHKHDDLHRLVGSVLNRHENTVVEQKETFPNDMIKDIIGAMKEHNKYTFEELLNFAPEVMSKYLHKPNIESIIQNCKLYLLRPTDITVTYERILHGFEPVFDFFTMYMFLDFQGIDAVEFMFDLWSVLFQTRDKINTFVIQGPSNTGKTTFIREMLQLFNWGEIQSSGQFMFQNCINKELLIWEEPLIGSDFAETCKRVFEGMNTQVSVKYKAPQTLYRTPIIITTNKDLWHYTTADESAFRNRICLYLFNRNASLFDYEWIGTNYSRLRREYRECFDIFGTIVTSSEQIRGSCGELSETADSGITSSDGSDFDCGCRSIEEHRFRPGEYLGTCQELLKRWDYDGRSSSSKREDSYGTDTPRFTSDDCTSTDDDGSRPGSASGNTSRRRSSPTSRHNADRGHKRRRTTIRGGGVNGHRGNRSAEVVNANKENIKELYCRQFGYCQAEEVPKNTVRCPKLYVDWETRVVEGGYGRFIKKVNWETFLWVGWVIYNALG</sequence>
<evidence type="ECO:0000259" key="7">
    <source>
        <dbReference type="PROSITE" id="PS51206"/>
    </source>
</evidence>
<dbReference type="SUPFAM" id="SSF52540">
    <property type="entry name" value="P-loop containing nucleoside triphosphate hydrolases"/>
    <property type="match status" value="1"/>
</dbReference>
<keyword evidence="5" id="KW-0067">ATP-binding</keyword>
<reference evidence="8" key="1">
    <citation type="journal article" date="2024" name="Microbiome">
        <title>Substantial viral diversity in bats and rodents from East Africa: insights into evolution, recombination, and cocirculation.</title>
        <authorList>
            <person name="Wang D."/>
            <person name="Yang X."/>
            <person name="Ren Z."/>
            <person name="Hu B."/>
            <person name="Zhao H."/>
            <person name="Yang K."/>
            <person name="Shi P."/>
            <person name="Zhang Z."/>
            <person name="Feng Q."/>
            <person name="Nawenja C.V."/>
            <person name="Obanda V."/>
            <person name="Robert K."/>
            <person name="Nalikka B."/>
            <person name="Waruhiu C.N."/>
            <person name="Ochola G.O."/>
            <person name="Onyuok S.O."/>
            <person name="Ochieng H."/>
            <person name="Li B."/>
            <person name="Zhu Y."/>
            <person name="Si H."/>
            <person name="Yin J."/>
            <person name="Kristiansen K."/>
            <person name="Jin X."/>
            <person name="Xu X."/>
            <person name="Xiao M."/>
            <person name="Agwanda B."/>
            <person name="Ommeh S."/>
            <person name="Li J."/>
            <person name="Shi Z.L."/>
        </authorList>
    </citation>
    <scope>NUCLEOTIDE SEQUENCE</scope>
    <source>
        <strain evidence="8">18A/Kenya/BAT1216/2015</strain>
    </source>
</reference>
<dbReference type="GO" id="GO:0005524">
    <property type="term" value="F:ATP binding"/>
    <property type="evidence" value="ECO:0007669"/>
    <property type="project" value="UniProtKB-KW"/>
</dbReference>
<dbReference type="Pfam" id="PF01057">
    <property type="entry name" value="Parvo_NS1"/>
    <property type="match status" value="1"/>
</dbReference>
<evidence type="ECO:0000256" key="3">
    <source>
        <dbReference type="ARBA" id="ARBA00022705"/>
    </source>
</evidence>
<evidence type="ECO:0000256" key="2">
    <source>
        <dbReference type="ARBA" id="ARBA00022562"/>
    </source>
</evidence>
<evidence type="ECO:0000256" key="5">
    <source>
        <dbReference type="ARBA" id="ARBA00022840"/>
    </source>
</evidence>
<dbReference type="InterPro" id="IPR001257">
    <property type="entry name" value="Parvovirus_NS1_helicase"/>
</dbReference>
<name>A0AAU7E1A2_9VIRU</name>
<dbReference type="GO" id="GO:0042025">
    <property type="term" value="C:host cell nucleus"/>
    <property type="evidence" value="ECO:0007669"/>
    <property type="project" value="UniProtKB-SubCell"/>
</dbReference>